<evidence type="ECO:0000313" key="9">
    <source>
        <dbReference type="Proteomes" id="UP001497525"/>
    </source>
</evidence>
<dbReference type="Gene3D" id="1.10.10.60">
    <property type="entry name" value="Homeodomain-like"/>
    <property type="match status" value="1"/>
</dbReference>
<dbReference type="InterPro" id="IPR001356">
    <property type="entry name" value="HD"/>
</dbReference>
<reference evidence="8" key="1">
    <citation type="submission" date="2024-06" db="EMBL/GenBank/DDBJ databases">
        <authorList>
            <person name="Liu X."/>
            <person name="Lenzi L."/>
            <person name="Haldenby T S."/>
            <person name="Uol C."/>
        </authorList>
    </citation>
    <scope>NUCLEOTIDE SEQUENCE</scope>
</reference>
<sequence>MRTTFTTYQLHMLETAFLLNQYPDVGTRDQLANRLNLSDGRVQVWFQNRRAKFRKHERVRNTSTSLLTSISTLPNSPMDFLSASLRHYPLTQLVGGIAQPGDLTENGWSQLISSSGACLANSSNLFSTQTGSKESTLSAHPDLNSMLTRFSNCTANSSL</sequence>
<evidence type="ECO:0000256" key="4">
    <source>
        <dbReference type="ARBA" id="ARBA00023242"/>
    </source>
</evidence>
<dbReference type="Proteomes" id="UP001497525">
    <property type="component" value="Unassembled WGS sequence"/>
</dbReference>
<evidence type="ECO:0000259" key="7">
    <source>
        <dbReference type="PROSITE" id="PS50071"/>
    </source>
</evidence>
<evidence type="ECO:0000313" key="8">
    <source>
        <dbReference type="EMBL" id="CAL5133183.1"/>
    </source>
</evidence>
<dbReference type="PROSITE" id="PS00027">
    <property type="entry name" value="HOMEOBOX_1"/>
    <property type="match status" value="1"/>
</dbReference>
<dbReference type="GO" id="GO:0000977">
    <property type="term" value="F:RNA polymerase II transcription regulatory region sequence-specific DNA binding"/>
    <property type="evidence" value="ECO:0007669"/>
    <property type="project" value="TreeGrafter"/>
</dbReference>
<dbReference type="InterPro" id="IPR050649">
    <property type="entry name" value="Paired_Homeobox_TFs"/>
</dbReference>
<dbReference type="InterPro" id="IPR009057">
    <property type="entry name" value="Homeodomain-like_sf"/>
</dbReference>
<dbReference type="PANTHER" id="PTHR24329">
    <property type="entry name" value="HOMEOBOX PROTEIN ARISTALESS"/>
    <property type="match status" value="1"/>
</dbReference>
<keyword evidence="3 5" id="KW-0371">Homeobox</keyword>
<keyword evidence="2 5" id="KW-0238">DNA-binding</keyword>
<dbReference type="SUPFAM" id="SSF46689">
    <property type="entry name" value="Homeodomain-like"/>
    <property type="match status" value="1"/>
</dbReference>
<dbReference type="GO" id="GO:0000981">
    <property type="term" value="F:DNA-binding transcription factor activity, RNA polymerase II-specific"/>
    <property type="evidence" value="ECO:0007669"/>
    <property type="project" value="InterPro"/>
</dbReference>
<feature type="domain" description="Homeobox" evidence="7">
    <location>
        <begin position="1"/>
        <end position="56"/>
    </location>
</feature>
<dbReference type="PANTHER" id="PTHR24329:SF570">
    <property type="entry name" value="HOMEOBRAIN"/>
    <property type="match status" value="1"/>
</dbReference>
<dbReference type="EMBL" id="CAXLJL010000156">
    <property type="protein sequence ID" value="CAL5133183.1"/>
    <property type="molecule type" value="Genomic_DNA"/>
</dbReference>
<evidence type="ECO:0000256" key="6">
    <source>
        <dbReference type="RuleBase" id="RU000682"/>
    </source>
</evidence>
<dbReference type="CDD" id="cd00086">
    <property type="entry name" value="homeodomain"/>
    <property type="match status" value="1"/>
</dbReference>
<evidence type="ECO:0000256" key="1">
    <source>
        <dbReference type="ARBA" id="ARBA00004123"/>
    </source>
</evidence>
<dbReference type="Pfam" id="PF00046">
    <property type="entry name" value="Homeodomain"/>
    <property type="match status" value="1"/>
</dbReference>
<gene>
    <name evidence="8" type="ORF">CDAUBV1_LOCUS6454</name>
</gene>
<dbReference type="PROSITE" id="PS50071">
    <property type="entry name" value="HOMEOBOX_2"/>
    <property type="match status" value="1"/>
</dbReference>
<keyword evidence="4 5" id="KW-0539">Nucleus</keyword>
<protein>
    <recommendedName>
        <fullName evidence="7">Homeobox domain-containing protein</fullName>
    </recommendedName>
</protein>
<evidence type="ECO:0000256" key="5">
    <source>
        <dbReference type="PROSITE-ProRule" id="PRU00108"/>
    </source>
</evidence>
<feature type="DNA-binding region" description="Homeobox" evidence="5">
    <location>
        <begin position="3"/>
        <end position="57"/>
    </location>
</feature>
<name>A0AAV2TCY4_CALDB</name>
<comment type="caution">
    <text evidence="8">The sequence shown here is derived from an EMBL/GenBank/DDBJ whole genome shotgun (WGS) entry which is preliminary data.</text>
</comment>
<dbReference type="SMART" id="SM00389">
    <property type="entry name" value="HOX"/>
    <property type="match status" value="1"/>
</dbReference>
<comment type="subcellular location">
    <subcellularLocation>
        <location evidence="1 5 6">Nucleus</location>
    </subcellularLocation>
</comment>
<organism evidence="8 9">
    <name type="scientific">Calicophoron daubneyi</name>
    <name type="common">Rumen fluke</name>
    <name type="synonym">Paramphistomum daubneyi</name>
    <dbReference type="NCBI Taxonomy" id="300641"/>
    <lineage>
        <taxon>Eukaryota</taxon>
        <taxon>Metazoa</taxon>
        <taxon>Spiralia</taxon>
        <taxon>Lophotrochozoa</taxon>
        <taxon>Platyhelminthes</taxon>
        <taxon>Trematoda</taxon>
        <taxon>Digenea</taxon>
        <taxon>Plagiorchiida</taxon>
        <taxon>Pronocephalata</taxon>
        <taxon>Paramphistomoidea</taxon>
        <taxon>Paramphistomidae</taxon>
        <taxon>Calicophoron</taxon>
    </lineage>
</organism>
<dbReference type="AlphaFoldDB" id="A0AAV2TCY4"/>
<evidence type="ECO:0000256" key="2">
    <source>
        <dbReference type="ARBA" id="ARBA00023125"/>
    </source>
</evidence>
<proteinExistence type="predicted"/>
<dbReference type="FunFam" id="1.10.10.60:FF:000679">
    <property type="entry name" value="Homeobox protein aristaless"/>
    <property type="match status" value="1"/>
</dbReference>
<accession>A0AAV2TCY4</accession>
<dbReference type="GO" id="GO:0005634">
    <property type="term" value="C:nucleus"/>
    <property type="evidence" value="ECO:0007669"/>
    <property type="project" value="UniProtKB-SubCell"/>
</dbReference>
<evidence type="ECO:0000256" key="3">
    <source>
        <dbReference type="ARBA" id="ARBA00023155"/>
    </source>
</evidence>
<dbReference type="InterPro" id="IPR017970">
    <property type="entry name" value="Homeobox_CS"/>
</dbReference>